<comment type="subcellular location">
    <subcellularLocation>
        <location evidence="1">Periplasm</location>
    </subcellularLocation>
</comment>
<dbReference type="Pfam" id="PF01547">
    <property type="entry name" value="SBP_bac_1"/>
    <property type="match status" value="1"/>
</dbReference>
<gene>
    <name evidence="6" type="ORF">TRP8649_01817</name>
</gene>
<evidence type="ECO:0000256" key="3">
    <source>
        <dbReference type="ARBA" id="ARBA00022448"/>
    </source>
</evidence>
<protein>
    <submittedName>
        <fullName evidence="6">Putative ABC transporter-binding protein</fullName>
    </submittedName>
</protein>
<feature type="chain" id="PRO_5012828002" evidence="5">
    <location>
        <begin position="26"/>
        <end position="444"/>
    </location>
</feature>
<dbReference type="GO" id="GO:0042597">
    <property type="term" value="C:periplasmic space"/>
    <property type="evidence" value="ECO:0007669"/>
    <property type="project" value="UniProtKB-SubCell"/>
</dbReference>
<reference evidence="7" key="1">
    <citation type="submission" date="2017-05" db="EMBL/GenBank/DDBJ databases">
        <authorList>
            <person name="Rodrigo-Torres L."/>
            <person name="Arahal R. D."/>
            <person name="Lucena T."/>
        </authorList>
    </citation>
    <scope>NUCLEOTIDE SEQUENCE [LARGE SCALE GENOMIC DNA]</scope>
    <source>
        <strain evidence="7">CECT 8649</strain>
    </source>
</reference>
<dbReference type="Gene3D" id="3.40.190.10">
    <property type="entry name" value="Periplasmic binding protein-like II"/>
    <property type="match status" value="2"/>
</dbReference>
<evidence type="ECO:0000256" key="5">
    <source>
        <dbReference type="SAM" id="SignalP"/>
    </source>
</evidence>
<evidence type="ECO:0000256" key="2">
    <source>
        <dbReference type="ARBA" id="ARBA00008520"/>
    </source>
</evidence>
<dbReference type="EMBL" id="FXXP01000001">
    <property type="protein sequence ID" value="SMX27707.1"/>
    <property type="molecule type" value="Genomic_DNA"/>
</dbReference>
<evidence type="ECO:0000313" key="6">
    <source>
        <dbReference type="EMBL" id="SMX27707.1"/>
    </source>
</evidence>
<comment type="similarity">
    <text evidence="2">Belongs to the bacterial solute-binding protein 1 family.</text>
</comment>
<dbReference type="PANTHER" id="PTHR43649:SF34">
    <property type="entry name" value="ABC TRANSPORTER PERIPLASMIC-BINDING PROTEIN YCJN-RELATED"/>
    <property type="match status" value="1"/>
</dbReference>
<dbReference type="InterPro" id="IPR006059">
    <property type="entry name" value="SBP"/>
</dbReference>
<dbReference type="PANTHER" id="PTHR43649">
    <property type="entry name" value="ARABINOSE-BINDING PROTEIN-RELATED"/>
    <property type="match status" value="1"/>
</dbReference>
<name>A0A238JC22_9RHOB</name>
<sequence length="444" mass="48898">MKNTHLTSVAVGAIMASGVASTALADGHATELTLCWAAWDPANALVELSKDFEAMSGHKMNFEFVPWTSFADRMLNELNSGGQLCDLMIGDSQWIGGGAENGHYVKLNDFFDANGIDMGDFIPATVTGYAEWPKNTPNYYALPAFGDVVGWTYRKDWFERPELQEEFKSTYGYDLGVPETLQQLTDIAQFFQGRDIDGTTVYGAAIYTERGSEGITMGVTNWLYNHGFLYENPDKPYDLDGFVNSADAAAGLEAYKALYDTATPPGSSNWYMGENIDAYRSGQVAMQMNFAFIWPGVEADEKVGGGKSGYFPNPAGPSGQFAQLGGQGISVVAYSEKQDAALEYIQWFAQPEIQSRWWELGGYSALSAVVEDPSFVQSQPYAQTFLDSMAIVKDFWAEPAYADLLIPMQERIHNYVIAGEGTAQEALDGLVRDWTEVFEDEGKL</sequence>
<organism evidence="6 7">
    <name type="scientific">Pelagimonas phthalicica</name>
    <dbReference type="NCBI Taxonomy" id="1037362"/>
    <lineage>
        <taxon>Bacteria</taxon>
        <taxon>Pseudomonadati</taxon>
        <taxon>Pseudomonadota</taxon>
        <taxon>Alphaproteobacteria</taxon>
        <taxon>Rhodobacterales</taxon>
        <taxon>Roseobacteraceae</taxon>
        <taxon>Pelagimonas</taxon>
    </lineage>
</organism>
<keyword evidence="3" id="KW-0813">Transport</keyword>
<evidence type="ECO:0000313" key="7">
    <source>
        <dbReference type="Proteomes" id="UP000225972"/>
    </source>
</evidence>
<dbReference type="Proteomes" id="UP000225972">
    <property type="component" value="Unassembled WGS sequence"/>
</dbReference>
<keyword evidence="4 5" id="KW-0732">Signal</keyword>
<evidence type="ECO:0000256" key="4">
    <source>
        <dbReference type="ARBA" id="ARBA00022729"/>
    </source>
</evidence>
<evidence type="ECO:0000256" key="1">
    <source>
        <dbReference type="ARBA" id="ARBA00004418"/>
    </source>
</evidence>
<dbReference type="AlphaFoldDB" id="A0A238JC22"/>
<dbReference type="OrthoDB" id="9812682at2"/>
<dbReference type="SUPFAM" id="SSF53850">
    <property type="entry name" value="Periplasmic binding protein-like II"/>
    <property type="match status" value="1"/>
</dbReference>
<keyword evidence="7" id="KW-1185">Reference proteome</keyword>
<feature type="signal peptide" evidence="5">
    <location>
        <begin position="1"/>
        <end position="25"/>
    </location>
</feature>
<accession>A0A238JC22</accession>
<dbReference type="InterPro" id="IPR050490">
    <property type="entry name" value="Bact_solute-bd_prot1"/>
</dbReference>
<proteinExistence type="inferred from homology"/>
<dbReference type="RefSeq" id="WP_099244070.1">
    <property type="nucleotide sequence ID" value="NZ_FXXP01000001.1"/>
</dbReference>